<feature type="transmembrane region" description="Helical" evidence="1">
    <location>
        <begin position="175"/>
        <end position="195"/>
    </location>
</feature>
<feature type="transmembrane region" description="Helical" evidence="1">
    <location>
        <begin position="142"/>
        <end position="160"/>
    </location>
</feature>
<keyword evidence="1" id="KW-0472">Membrane</keyword>
<feature type="transmembrane region" description="Helical" evidence="1">
    <location>
        <begin position="201"/>
        <end position="222"/>
    </location>
</feature>
<name>A0A6N2Z3P1_9CLOT</name>
<proteinExistence type="predicted"/>
<sequence>MVVEQEIDKLIKENKRSEVRKIVDEYKKQIKFHVNAPFLREKTGTFIFVIIGIFLGIGALVIGDEVSLVVKLIYIVPLILSSITILILYFKAKSSDFSDEKTMELMLNFILLETICICFLSSYFYQYFLFKDFTQIDYLKSMGFVLVCIGLITILTLLDAPKKFMKEFKVEKKKYIYPGAISGGLIYTLVLIANITKPYTLLLMLAYGLIMILTRFYVYGMFKYSKYDYIKNLKY</sequence>
<feature type="transmembrane region" description="Helical" evidence="1">
    <location>
        <begin position="68"/>
        <end position="90"/>
    </location>
</feature>
<organism evidence="2">
    <name type="scientific">Clostridium paraputrificum</name>
    <dbReference type="NCBI Taxonomy" id="29363"/>
    <lineage>
        <taxon>Bacteria</taxon>
        <taxon>Bacillati</taxon>
        <taxon>Bacillota</taxon>
        <taxon>Clostridia</taxon>
        <taxon>Eubacteriales</taxon>
        <taxon>Clostridiaceae</taxon>
        <taxon>Clostridium</taxon>
    </lineage>
</organism>
<keyword evidence="1" id="KW-1133">Transmembrane helix</keyword>
<protein>
    <submittedName>
        <fullName evidence="2">Uncharacterized protein</fullName>
    </submittedName>
</protein>
<gene>
    <name evidence="2" type="ORF">CPLFYP93_00476</name>
</gene>
<dbReference type="AlphaFoldDB" id="A0A6N2Z3P1"/>
<keyword evidence="1" id="KW-0812">Transmembrane</keyword>
<feature type="transmembrane region" description="Helical" evidence="1">
    <location>
        <begin position="45"/>
        <end position="62"/>
    </location>
</feature>
<reference evidence="2" key="1">
    <citation type="submission" date="2019-11" db="EMBL/GenBank/DDBJ databases">
        <authorList>
            <person name="Feng L."/>
        </authorList>
    </citation>
    <scope>NUCLEOTIDE SEQUENCE</scope>
    <source>
        <strain evidence="2">CParaputrificumLFYP93</strain>
    </source>
</reference>
<feature type="transmembrane region" description="Helical" evidence="1">
    <location>
        <begin position="110"/>
        <end position="130"/>
    </location>
</feature>
<dbReference type="RefSeq" id="WP_156558903.1">
    <property type="nucleotide sequence ID" value="NZ_CACRTV010000014.1"/>
</dbReference>
<evidence type="ECO:0000313" key="2">
    <source>
        <dbReference type="EMBL" id="VYT73731.1"/>
    </source>
</evidence>
<evidence type="ECO:0000256" key="1">
    <source>
        <dbReference type="SAM" id="Phobius"/>
    </source>
</evidence>
<dbReference type="EMBL" id="CACRTV010000014">
    <property type="protein sequence ID" value="VYT73731.1"/>
    <property type="molecule type" value="Genomic_DNA"/>
</dbReference>
<accession>A0A6N2Z3P1</accession>